<accession>A0A8J5VW45</accession>
<dbReference type="AlphaFoldDB" id="A0A8J5VW45"/>
<evidence type="ECO:0000313" key="2">
    <source>
        <dbReference type="EMBL" id="KAG8073996.1"/>
    </source>
</evidence>
<dbReference type="EMBL" id="JAAALK010000283">
    <property type="protein sequence ID" value="KAG8073996.1"/>
    <property type="molecule type" value="Genomic_DNA"/>
</dbReference>
<feature type="region of interest" description="Disordered" evidence="1">
    <location>
        <begin position="42"/>
        <end position="76"/>
    </location>
</feature>
<reference evidence="2" key="2">
    <citation type="submission" date="2021-02" db="EMBL/GenBank/DDBJ databases">
        <authorList>
            <person name="Kimball J.A."/>
            <person name="Haas M.W."/>
            <person name="Macchietto M."/>
            <person name="Kono T."/>
            <person name="Duquette J."/>
            <person name="Shao M."/>
        </authorList>
    </citation>
    <scope>NUCLEOTIDE SEQUENCE</scope>
    <source>
        <tissue evidence="2">Fresh leaf tissue</tissue>
    </source>
</reference>
<comment type="caution">
    <text evidence="2">The sequence shown here is derived from an EMBL/GenBank/DDBJ whole genome shotgun (WGS) entry which is preliminary data.</text>
</comment>
<keyword evidence="3" id="KW-1185">Reference proteome</keyword>
<sequence length="208" mass="22202">MNYFTSRWLHLSRPDEGAARIYRTQSLHKREEENRGVFVSSGLPPLPPSSPPCPPTIAPPTPANPPQRGGRRGDDRILGNWTRYSLALTHAPSPALLEIPGSFCASSHAHNSHAAAVKPTSRRSLRLTTPAPRCQRRPTTSADPPLALPPILGSASAALLPSSRSPLIPGCLKIACCTLVRTSGPAKVSEFRLSVHAADVVLVVSVLP</sequence>
<reference evidence="2" key="1">
    <citation type="journal article" date="2021" name="bioRxiv">
        <title>Whole Genome Assembly and Annotation of Northern Wild Rice, Zizania palustris L., Supports a Whole Genome Duplication in the Zizania Genus.</title>
        <authorList>
            <person name="Haas M."/>
            <person name="Kono T."/>
            <person name="Macchietto M."/>
            <person name="Millas R."/>
            <person name="McGilp L."/>
            <person name="Shao M."/>
            <person name="Duquette J."/>
            <person name="Hirsch C.N."/>
            <person name="Kimball J."/>
        </authorList>
    </citation>
    <scope>NUCLEOTIDE SEQUENCE</scope>
    <source>
        <tissue evidence="2">Fresh leaf tissue</tissue>
    </source>
</reference>
<dbReference type="Proteomes" id="UP000729402">
    <property type="component" value="Unassembled WGS sequence"/>
</dbReference>
<feature type="compositionally biased region" description="Pro residues" evidence="1">
    <location>
        <begin position="44"/>
        <end position="65"/>
    </location>
</feature>
<name>A0A8J5VW45_ZIZPA</name>
<organism evidence="2 3">
    <name type="scientific">Zizania palustris</name>
    <name type="common">Northern wild rice</name>
    <dbReference type="NCBI Taxonomy" id="103762"/>
    <lineage>
        <taxon>Eukaryota</taxon>
        <taxon>Viridiplantae</taxon>
        <taxon>Streptophyta</taxon>
        <taxon>Embryophyta</taxon>
        <taxon>Tracheophyta</taxon>
        <taxon>Spermatophyta</taxon>
        <taxon>Magnoliopsida</taxon>
        <taxon>Liliopsida</taxon>
        <taxon>Poales</taxon>
        <taxon>Poaceae</taxon>
        <taxon>BOP clade</taxon>
        <taxon>Oryzoideae</taxon>
        <taxon>Oryzeae</taxon>
        <taxon>Zizaniinae</taxon>
        <taxon>Zizania</taxon>
    </lineage>
</organism>
<evidence type="ECO:0000313" key="3">
    <source>
        <dbReference type="Proteomes" id="UP000729402"/>
    </source>
</evidence>
<evidence type="ECO:0000256" key="1">
    <source>
        <dbReference type="SAM" id="MobiDB-lite"/>
    </source>
</evidence>
<gene>
    <name evidence="2" type="ORF">GUJ93_ZPchr0006g43976</name>
</gene>
<proteinExistence type="predicted"/>
<protein>
    <submittedName>
        <fullName evidence="2">Uncharacterized protein</fullName>
    </submittedName>
</protein>